<evidence type="ECO:0000256" key="5">
    <source>
        <dbReference type="ARBA" id="ARBA00022753"/>
    </source>
</evidence>
<evidence type="ECO:0000256" key="7">
    <source>
        <dbReference type="ARBA" id="ARBA00023054"/>
    </source>
</evidence>
<dbReference type="AlphaFoldDB" id="A0A8X8Y6X2"/>
<dbReference type="SMART" id="SM00312">
    <property type="entry name" value="PX"/>
    <property type="match status" value="1"/>
</dbReference>
<dbReference type="GO" id="GO:0015031">
    <property type="term" value="P:protein transport"/>
    <property type="evidence" value="ECO:0007669"/>
    <property type="project" value="UniProtKB-KW"/>
</dbReference>
<evidence type="ECO:0000256" key="6">
    <source>
        <dbReference type="ARBA" id="ARBA00022927"/>
    </source>
</evidence>
<sequence length="642" mass="72793">MNMYGLDSSLFEFGFNDPSLIDSISSSHTMISDRRYHEREEENLLRLSNSILRDIKRPSSPPKHRHDGTSPLPLDVVPVLVLAFLYYGNISIIFNLNGALRNSSSTLQIVRFMLLPRNGMLQESSQLLSGVNTIWPHDFHTGWSYCVTVPSWSIFSESSGSEPVVFYRVQVGLQSPEGTTTTREVLRRFSDFLKLSSDLKQSFRNKKLPPAPPKGLLRMKNRTLLEERRCFLEDWMARLLSDIDVSRSAPVACFLELEAAARSCNASPCSSIYTDLSAFRESSQNDIFVASGTSARASNNCSGTTSETSESRSDLYVKDNYSESHEQNTVLENNSESPEPATANEAISENNDVTISKEFSDGKVKDLETELESSKQIGKETLEQALFIERERFTQLQWDMQELGREFMEMEFRLKAEQDEKVHADEEKASIINENEALRLELDSAREQLKNLQKYRKEADLQSKSNVKLLVKEVKSLRSSQSELKQEYDAVSKESVELKVKFYLTKLQKERTKRDCIDAANRKLLHECNILRSQLEECGVNFLVEQEYKLKMESPGDAMDLLATSENRIGLLLAEAQLLAREVATPVSSSSHESDKLTTDDELRKMLTEVLIDNAILRKQATSIIRCALDTTETSPQNTQMS</sequence>
<keyword evidence="14" id="KW-1185">Reference proteome</keyword>
<name>A0A8X8Y6X2_SALSN</name>
<keyword evidence="3" id="KW-0813">Transport</keyword>
<reference evidence="13" key="1">
    <citation type="submission" date="2018-01" db="EMBL/GenBank/DDBJ databases">
        <authorList>
            <person name="Mao J.F."/>
        </authorList>
    </citation>
    <scope>NUCLEOTIDE SEQUENCE</scope>
    <source>
        <strain evidence="13">Huo1</strain>
        <tissue evidence="13">Leaf</tissue>
    </source>
</reference>
<evidence type="ECO:0000256" key="1">
    <source>
        <dbReference type="ARBA" id="ARBA00004481"/>
    </source>
</evidence>
<dbReference type="GO" id="GO:0035091">
    <property type="term" value="F:phosphatidylinositol binding"/>
    <property type="evidence" value="ECO:0007669"/>
    <property type="project" value="InterPro"/>
</dbReference>
<dbReference type="Gene3D" id="3.30.1520.10">
    <property type="entry name" value="Phox-like domain"/>
    <property type="match status" value="1"/>
</dbReference>
<organism evidence="13">
    <name type="scientific">Salvia splendens</name>
    <name type="common">Scarlet sage</name>
    <dbReference type="NCBI Taxonomy" id="180675"/>
    <lineage>
        <taxon>Eukaryota</taxon>
        <taxon>Viridiplantae</taxon>
        <taxon>Streptophyta</taxon>
        <taxon>Embryophyta</taxon>
        <taxon>Tracheophyta</taxon>
        <taxon>Spermatophyta</taxon>
        <taxon>Magnoliopsida</taxon>
        <taxon>eudicotyledons</taxon>
        <taxon>Gunneridae</taxon>
        <taxon>Pentapetalae</taxon>
        <taxon>asterids</taxon>
        <taxon>lamiids</taxon>
        <taxon>Lamiales</taxon>
        <taxon>Lamiaceae</taxon>
        <taxon>Nepetoideae</taxon>
        <taxon>Mentheae</taxon>
        <taxon>Salviinae</taxon>
        <taxon>Salvia</taxon>
        <taxon>Salvia subgen. Calosphace</taxon>
        <taxon>core Calosphace</taxon>
    </lineage>
</organism>
<dbReference type="InterPro" id="IPR036871">
    <property type="entry name" value="PX_dom_sf"/>
</dbReference>
<keyword evidence="5" id="KW-0967">Endosome</keyword>
<evidence type="ECO:0000259" key="12">
    <source>
        <dbReference type="PROSITE" id="PS50195"/>
    </source>
</evidence>
<protein>
    <recommendedName>
        <fullName evidence="12">PX domain-containing protein</fullName>
    </recommendedName>
</protein>
<feature type="region of interest" description="Disordered" evidence="11">
    <location>
        <begin position="323"/>
        <end position="350"/>
    </location>
</feature>
<evidence type="ECO:0000256" key="2">
    <source>
        <dbReference type="ARBA" id="ARBA00004514"/>
    </source>
</evidence>
<evidence type="ECO:0000256" key="8">
    <source>
        <dbReference type="ARBA" id="ARBA00023136"/>
    </source>
</evidence>
<comment type="subcellular location">
    <subcellularLocation>
        <location evidence="2">Cytoplasm</location>
        <location evidence="2">Cytosol</location>
    </subcellularLocation>
    <subcellularLocation>
        <location evidence="1">Endosome membrane</location>
        <topology evidence="1">Peripheral membrane protein</topology>
    </subcellularLocation>
</comment>
<keyword evidence="6" id="KW-0653">Protein transport</keyword>
<dbReference type="InterPro" id="IPR001683">
    <property type="entry name" value="PX_dom"/>
</dbReference>
<dbReference type="GO" id="GO:0010008">
    <property type="term" value="C:endosome membrane"/>
    <property type="evidence" value="ECO:0007669"/>
    <property type="project" value="UniProtKB-SubCell"/>
</dbReference>
<feature type="domain" description="PX" evidence="12">
    <location>
        <begin position="145"/>
        <end position="262"/>
    </location>
</feature>
<proteinExistence type="predicted"/>
<evidence type="ECO:0000256" key="9">
    <source>
        <dbReference type="ARBA" id="ARBA00055681"/>
    </source>
</evidence>
<dbReference type="PROSITE" id="PS50195">
    <property type="entry name" value="PX"/>
    <property type="match status" value="1"/>
</dbReference>
<evidence type="ECO:0000256" key="3">
    <source>
        <dbReference type="ARBA" id="ARBA00022448"/>
    </source>
</evidence>
<evidence type="ECO:0000313" key="14">
    <source>
        <dbReference type="Proteomes" id="UP000298416"/>
    </source>
</evidence>
<evidence type="ECO:0000256" key="11">
    <source>
        <dbReference type="SAM" id="MobiDB-lite"/>
    </source>
</evidence>
<evidence type="ECO:0000256" key="10">
    <source>
        <dbReference type="SAM" id="Coils"/>
    </source>
</evidence>
<feature type="compositionally biased region" description="Polar residues" evidence="11">
    <location>
        <begin position="327"/>
        <end position="337"/>
    </location>
</feature>
<dbReference type="EMBL" id="PNBA02000004">
    <property type="protein sequence ID" value="KAG6426049.1"/>
    <property type="molecule type" value="Genomic_DNA"/>
</dbReference>
<dbReference type="Pfam" id="PF00787">
    <property type="entry name" value="PX"/>
    <property type="match status" value="1"/>
</dbReference>
<comment type="function">
    <text evidence="9">Acts as an effector of RABF2A and RABF2B. Involved in vacuolar transport of storage proteins. Regulates membrane trafficking to protein storage vacuoles (PSVs). Binds specifically to phosphatidylinositol 3-monophosphate (PtdIns3P).</text>
</comment>
<dbReference type="SUPFAM" id="SSF64268">
    <property type="entry name" value="PX domain"/>
    <property type="match status" value="1"/>
</dbReference>
<feature type="compositionally biased region" description="Low complexity" evidence="11">
    <location>
        <begin position="298"/>
        <end position="308"/>
    </location>
</feature>
<keyword evidence="7 10" id="KW-0175">Coiled coil</keyword>
<keyword evidence="4" id="KW-0963">Cytoplasm</keyword>
<reference evidence="13" key="2">
    <citation type="submission" date="2020-08" db="EMBL/GenBank/DDBJ databases">
        <title>Plant Genome Project.</title>
        <authorList>
            <person name="Zhang R.-G."/>
        </authorList>
    </citation>
    <scope>NUCLEOTIDE SEQUENCE</scope>
    <source>
        <strain evidence="13">Huo1</strain>
        <tissue evidence="13">Leaf</tissue>
    </source>
</reference>
<dbReference type="PANTHER" id="PTHR46856">
    <property type="entry name" value="PX DOMAIN-CONTAINING PROTEIN EREL1-RELATED"/>
    <property type="match status" value="1"/>
</dbReference>
<gene>
    <name evidence="13" type="ORF">SASPL_110263</name>
</gene>
<feature type="coiled-coil region" evidence="10">
    <location>
        <begin position="400"/>
        <end position="494"/>
    </location>
</feature>
<dbReference type="GO" id="GO:0005829">
    <property type="term" value="C:cytosol"/>
    <property type="evidence" value="ECO:0007669"/>
    <property type="project" value="UniProtKB-SubCell"/>
</dbReference>
<dbReference type="PANTHER" id="PTHR46856:SF3">
    <property type="entry name" value="PX DOMAIN-CONTAINING PROTEIN EREX"/>
    <property type="match status" value="1"/>
</dbReference>
<dbReference type="InterPro" id="IPR044588">
    <property type="entry name" value="EREX-like"/>
</dbReference>
<dbReference type="Proteomes" id="UP000298416">
    <property type="component" value="Unassembled WGS sequence"/>
</dbReference>
<accession>A0A8X8Y6X2</accession>
<dbReference type="FunFam" id="3.30.1520.10:FF:000060">
    <property type="entry name" value="Phox (PX) domain-containing protein"/>
    <property type="match status" value="1"/>
</dbReference>
<feature type="region of interest" description="Disordered" evidence="11">
    <location>
        <begin position="295"/>
        <end position="314"/>
    </location>
</feature>
<evidence type="ECO:0000256" key="4">
    <source>
        <dbReference type="ARBA" id="ARBA00022490"/>
    </source>
</evidence>
<keyword evidence="8" id="KW-0472">Membrane</keyword>
<evidence type="ECO:0000313" key="13">
    <source>
        <dbReference type="EMBL" id="KAG6426049.1"/>
    </source>
</evidence>
<comment type="caution">
    <text evidence="13">The sequence shown here is derived from an EMBL/GenBank/DDBJ whole genome shotgun (WGS) entry which is preliminary data.</text>
</comment>